<evidence type="ECO:0000256" key="3">
    <source>
        <dbReference type="ARBA" id="ARBA00022741"/>
    </source>
</evidence>
<feature type="compositionally biased region" description="Pro residues" evidence="6">
    <location>
        <begin position="376"/>
        <end position="387"/>
    </location>
</feature>
<keyword evidence="2" id="KW-0808">Transferase</keyword>
<keyword evidence="7" id="KW-0812">Transmembrane</keyword>
<dbReference type="SUPFAM" id="SSF56112">
    <property type="entry name" value="Protein kinase-like (PK-like)"/>
    <property type="match status" value="1"/>
</dbReference>
<dbReference type="PANTHER" id="PTHR43671">
    <property type="entry name" value="SERINE/THREONINE-PROTEIN KINASE NEK"/>
    <property type="match status" value="1"/>
</dbReference>
<dbReference type="Proteomes" id="UP001165079">
    <property type="component" value="Unassembled WGS sequence"/>
</dbReference>
<feature type="compositionally biased region" description="Low complexity" evidence="6">
    <location>
        <begin position="388"/>
        <end position="413"/>
    </location>
</feature>
<keyword evidence="3" id="KW-0547">Nucleotide-binding</keyword>
<feature type="region of interest" description="Disordered" evidence="6">
    <location>
        <begin position="350"/>
        <end position="432"/>
    </location>
</feature>
<keyword evidence="7" id="KW-0472">Membrane</keyword>
<dbReference type="AlphaFoldDB" id="A0A9W6W891"/>
<dbReference type="CDD" id="cd14014">
    <property type="entry name" value="STKc_PknB_like"/>
    <property type="match status" value="1"/>
</dbReference>
<evidence type="ECO:0000256" key="2">
    <source>
        <dbReference type="ARBA" id="ARBA00022679"/>
    </source>
</evidence>
<dbReference type="InterPro" id="IPR008271">
    <property type="entry name" value="Ser/Thr_kinase_AS"/>
</dbReference>
<dbReference type="PROSITE" id="PS00108">
    <property type="entry name" value="PROTEIN_KINASE_ST"/>
    <property type="match status" value="1"/>
</dbReference>
<evidence type="ECO:0000256" key="6">
    <source>
        <dbReference type="SAM" id="MobiDB-lite"/>
    </source>
</evidence>
<accession>A0A9W6W891</accession>
<feature type="transmembrane region" description="Helical" evidence="7">
    <location>
        <begin position="323"/>
        <end position="344"/>
    </location>
</feature>
<dbReference type="PROSITE" id="PS50011">
    <property type="entry name" value="PROTEIN_KINASE_DOM"/>
    <property type="match status" value="1"/>
</dbReference>
<feature type="domain" description="Protein kinase" evidence="8">
    <location>
        <begin position="9"/>
        <end position="264"/>
    </location>
</feature>
<evidence type="ECO:0000313" key="10">
    <source>
        <dbReference type="Proteomes" id="UP001165079"/>
    </source>
</evidence>
<comment type="caution">
    <text evidence="9">The sequence shown here is derived from an EMBL/GenBank/DDBJ whole genome shotgun (WGS) entry which is preliminary data.</text>
</comment>
<evidence type="ECO:0000256" key="7">
    <source>
        <dbReference type="SAM" id="Phobius"/>
    </source>
</evidence>
<evidence type="ECO:0000256" key="5">
    <source>
        <dbReference type="ARBA" id="ARBA00022840"/>
    </source>
</evidence>
<name>A0A9W6W891_9ACTN</name>
<dbReference type="Gene3D" id="1.10.510.10">
    <property type="entry name" value="Transferase(Phosphotransferase) domain 1"/>
    <property type="match status" value="1"/>
</dbReference>
<evidence type="ECO:0000259" key="8">
    <source>
        <dbReference type="PROSITE" id="PS50011"/>
    </source>
</evidence>
<dbReference type="EC" id="2.7.11.1" evidence="1"/>
<dbReference type="InterPro" id="IPR011009">
    <property type="entry name" value="Kinase-like_dom_sf"/>
</dbReference>
<dbReference type="InterPro" id="IPR000719">
    <property type="entry name" value="Prot_kinase_dom"/>
</dbReference>
<dbReference type="PANTHER" id="PTHR43671:SF13">
    <property type="entry name" value="SERINE_THREONINE-PROTEIN KINASE NEK2"/>
    <property type="match status" value="1"/>
</dbReference>
<dbReference type="InterPro" id="IPR050660">
    <property type="entry name" value="NEK_Ser/Thr_kinase"/>
</dbReference>
<reference evidence="9" key="1">
    <citation type="submission" date="2023-03" db="EMBL/GenBank/DDBJ databases">
        <title>Actinorhabdospora filicis NBRC 111898.</title>
        <authorList>
            <person name="Ichikawa N."/>
            <person name="Sato H."/>
            <person name="Tonouchi N."/>
        </authorList>
    </citation>
    <scope>NUCLEOTIDE SEQUENCE</scope>
    <source>
        <strain evidence="9">NBRC 111898</strain>
    </source>
</reference>
<organism evidence="9 10">
    <name type="scientific">Actinorhabdospora filicis</name>
    <dbReference type="NCBI Taxonomy" id="1785913"/>
    <lineage>
        <taxon>Bacteria</taxon>
        <taxon>Bacillati</taxon>
        <taxon>Actinomycetota</taxon>
        <taxon>Actinomycetes</taxon>
        <taxon>Micromonosporales</taxon>
        <taxon>Micromonosporaceae</taxon>
        <taxon>Actinorhabdospora</taxon>
    </lineage>
</organism>
<keyword evidence="7" id="KW-1133">Transmembrane helix</keyword>
<evidence type="ECO:0000256" key="1">
    <source>
        <dbReference type="ARBA" id="ARBA00012513"/>
    </source>
</evidence>
<dbReference type="RefSeq" id="WP_285661421.1">
    <property type="nucleotide sequence ID" value="NZ_BSTX01000001.1"/>
</dbReference>
<dbReference type="GO" id="GO:0004674">
    <property type="term" value="F:protein serine/threonine kinase activity"/>
    <property type="evidence" value="ECO:0007669"/>
    <property type="project" value="UniProtKB-EC"/>
</dbReference>
<proteinExistence type="predicted"/>
<evidence type="ECO:0000313" key="9">
    <source>
        <dbReference type="EMBL" id="GLZ76236.1"/>
    </source>
</evidence>
<gene>
    <name evidence="9" type="ORF">Afil01_10430</name>
</gene>
<dbReference type="EMBL" id="BSTX01000001">
    <property type="protein sequence ID" value="GLZ76236.1"/>
    <property type="molecule type" value="Genomic_DNA"/>
</dbReference>
<keyword evidence="5" id="KW-0067">ATP-binding</keyword>
<keyword evidence="4" id="KW-0418">Kinase</keyword>
<dbReference type="GO" id="GO:0005524">
    <property type="term" value="F:ATP binding"/>
    <property type="evidence" value="ECO:0007669"/>
    <property type="project" value="UniProtKB-KW"/>
</dbReference>
<dbReference type="Pfam" id="PF00069">
    <property type="entry name" value="Pkinase"/>
    <property type="match status" value="1"/>
</dbReference>
<dbReference type="SMART" id="SM00220">
    <property type="entry name" value="S_TKc"/>
    <property type="match status" value="1"/>
</dbReference>
<sequence>MTDLLAARYALGPEVARGAAGTVYRAVDTATGDTVAVKVLRHDAAAEPGVVTAFLDEAEVLAELDHPGIVRPRDFIATDDVLALVMDLVEGTDLREKIRVEGPLAPAAAAIMISQLAAALAAVHAVGLVHGDVKPGNVLVPADGSSVRLADFGVAHRITGDYSPTHGTPEYVAPEIVRGGASSGRSDVYGVGLILYEALTSRSPYRGGPIDEVLKRHEECAPAPIPGCPPQLWSLITSCTQVDPALRPDAADIPARVTLALPSLLSLPPLDRVPPTAIAYESRQMGTNRPGGTVGPDGSATSVMQIASTVAGGTKPAYRDRRVLIGAGVLTVVALAALGAYVLFGGSSGEGTPDPGRHPAAVSSENSEIPTAPTDPASPEPSSPPSSDPTLGPETDPGGDDTPTNPGDGNDNGEIPQLPGSGPIGSSLPHFP</sequence>
<protein>
    <recommendedName>
        <fullName evidence="1">non-specific serine/threonine protein kinase</fullName>
        <ecNumber evidence="1">2.7.11.1</ecNumber>
    </recommendedName>
</protein>
<dbReference type="Gene3D" id="3.30.200.20">
    <property type="entry name" value="Phosphorylase Kinase, domain 1"/>
    <property type="match status" value="1"/>
</dbReference>
<keyword evidence="10" id="KW-1185">Reference proteome</keyword>
<evidence type="ECO:0000256" key="4">
    <source>
        <dbReference type="ARBA" id="ARBA00022777"/>
    </source>
</evidence>